<gene>
    <name evidence="1" type="ORF">EAY64_07220</name>
</gene>
<dbReference type="RefSeq" id="WP_103524106.1">
    <property type="nucleotide sequence ID" value="NZ_JAIZDC010000007.1"/>
</dbReference>
<dbReference type="EMBL" id="RFAR01000024">
    <property type="protein sequence ID" value="RMC99556.1"/>
    <property type="molecule type" value="Genomic_DNA"/>
</dbReference>
<dbReference type="OrthoDB" id="8594954at2"/>
<dbReference type="Proteomes" id="UP000274139">
    <property type="component" value="Unassembled WGS sequence"/>
</dbReference>
<organism evidence="1 2">
    <name type="scientific">Aquitalea palustris</name>
    <dbReference type="NCBI Taxonomy" id="2480983"/>
    <lineage>
        <taxon>Bacteria</taxon>
        <taxon>Pseudomonadati</taxon>
        <taxon>Pseudomonadota</taxon>
        <taxon>Betaproteobacteria</taxon>
        <taxon>Neisseriales</taxon>
        <taxon>Chromobacteriaceae</taxon>
        <taxon>Aquitalea</taxon>
    </lineage>
</organism>
<comment type="caution">
    <text evidence="1">The sequence shown here is derived from an EMBL/GenBank/DDBJ whole genome shotgun (WGS) entry which is preliminary data.</text>
</comment>
<keyword evidence="2" id="KW-1185">Reference proteome</keyword>
<accession>A0A454JJZ1</accession>
<proteinExistence type="predicted"/>
<name>A0A454JJZ1_9NEIS</name>
<protein>
    <submittedName>
        <fullName evidence="1">Uncharacterized protein</fullName>
    </submittedName>
</protein>
<sequence>MAITFALYYDAARTQPVTQLALAGINDALVSPIQQRLYAGPAAGMRTMSTDGQPIRLSVVSTGDVQPAAFRLALTQADLGSVVPGADLALAAQLDDLVAIWLQVDCAGLSTGAHTGLTISSSEVKEVAL</sequence>
<dbReference type="AlphaFoldDB" id="A0A454JJZ1"/>
<evidence type="ECO:0000313" key="2">
    <source>
        <dbReference type="Proteomes" id="UP000274139"/>
    </source>
</evidence>
<reference evidence="1 2" key="1">
    <citation type="submission" date="2018-10" db="EMBL/GenBank/DDBJ databases">
        <title>Draft genome sequence of Aquitalea MWU14-2217 isolated from a wild cranberry bog in Provincetown, Massachusetts.</title>
        <authorList>
            <person name="Ebadzadsahrai G."/>
            <person name="Soby S."/>
        </authorList>
    </citation>
    <scope>NUCLEOTIDE SEQUENCE [LARGE SCALE GENOMIC DNA]</scope>
    <source>
        <strain evidence="1 2">MWU14-2217</strain>
    </source>
</reference>
<evidence type="ECO:0000313" key="1">
    <source>
        <dbReference type="EMBL" id="RMC99556.1"/>
    </source>
</evidence>